<sequence>MGGKSQARIQSFFRKRKHVSADADDNPSFGELATEGEVRYPVIDLEEEAMPLIESEIQISGTSNFSPVRIGGRIAASGRPKKQYKRTRKYDASYLRFGFIQEPGSEFEPRPLCIVCSECLSNEGMKPSKLQRHRDLKHPDLACKPLEYFQRMRDELKQQQNSMRNMTLGDNNSQMRASYLISLEIAKNKKAYVIGEELIKPCILLASQEVIGHDAYQKLRGISLSRNTVKRRIEHMADNIQDQIIDLVKKSTFYSIQIDESTDLTNKAVLVCFVKVEHDGELLEELLCSVELPGRTTGSEIFRVLDGFFEDHSIPWKNCIGVCTDGAANMTGRLMGFTARVKKVGHPNLLSTHCIIHREQLVAKRLSPQLHSVLSDVVRIVNEIRCKPLNSRIFEALCEEMGSQFSHLLLHAEVRWLSRGRVLNRLLSLLQEVKVFFQQQNNSTFLAIMSDVDWKAKLSYLADIFSHLNELNLSLQGKHCDMFTLRAKIDGFRKKLVLWHAAVSEKDFPMFPNFDEFSKQNHLSEGVVVIVREHLQTLMDLFGKYYPEQEDPRNGSLWILDPFTAKIDDTNLCMKGKESLLDLASDASLQMKFHASLSRAHFWLGVGQEYPMLSAEAMKILVQFSTTYLCEKTFSSVTAIKTRYRTSLEMHAELRLGVTNLAPQIDAILSSKQAQVSH</sequence>
<gene>
    <name evidence="3" type="primary">LOC100907483</name>
    <name evidence="2" type="synonym">LOC100907456</name>
</gene>
<evidence type="ECO:0000313" key="2">
    <source>
        <dbReference type="RefSeq" id="XP_028966959.1"/>
    </source>
</evidence>
<evidence type="ECO:0000313" key="1">
    <source>
        <dbReference type="Proteomes" id="UP000694867"/>
    </source>
</evidence>
<dbReference type="Proteomes" id="UP000694867">
    <property type="component" value="Unplaced"/>
</dbReference>
<dbReference type="SUPFAM" id="SSF53098">
    <property type="entry name" value="Ribonuclease H-like"/>
    <property type="match status" value="1"/>
</dbReference>
<protein>
    <submittedName>
        <fullName evidence="2 3">SCAN domain-containing protein 3-like</fullName>
    </submittedName>
</protein>
<dbReference type="AlphaFoldDB" id="A0AAJ7SHB4"/>
<dbReference type="PANTHER" id="PTHR45913">
    <property type="entry name" value="EPM2A-INTERACTING PROTEIN 1"/>
    <property type="match status" value="1"/>
</dbReference>
<dbReference type="GeneID" id="100907483"/>
<dbReference type="InterPro" id="IPR012337">
    <property type="entry name" value="RNaseH-like_sf"/>
</dbReference>
<keyword evidence="1" id="KW-1185">Reference proteome</keyword>
<proteinExistence type="predicted"/>
<dbReference type="KEGG" id="goe:100907483"/>
<accession>A0AAJ7SHB4</accession>
<dbReference type="KEGG" id="goe:100907456"/>
<reference evidence="2 3" key="1">
    <citation type="submission" date="2025-04" db="UniProtKB">
        <authorList>
            <consortium name="RefSeq"/>
        </authorList>
    </citation>
    <scope>IDENTIFICATION</scope>
</reference>
<dbReference type="PANTHER" id="PTHR45913:SF19">
    <property type="entry name" value="LOW QUALITY PROTEIN: ZINC FINGER BED DOMAIN-CONTAINING PROTEIN 5-LIKE"/>
    <property type="match status" value="1"/>
</dbReference>
<name>A0AAJ7SHB4_9ACAR</name>
<dbReference type="RefSeq" id="XP_028968768.1">
    <property type="nucleotide sequence ID" value="XM_029112935.1"/>
</dbReference>
<dbReference type="RefSeq" id="XP_028966959.1">
    <property type="nucleotide sequence ID" value="XM_029111126.1"/>
</dbReference>
<evidence type="ECO:0000313" key="3">
    <source>
        <dbReference type="RefSeq" id="XP_028968768.1"/>
    </source>
</evidence>
<organism evidence="1 3">
    <name type="scientific">Galendromus occidentalis</name>
    <name type="common">western predatory mite</name>
    <dbReference type="NCBI Taxonomy" id="34638"/>
    <lineage>
        <taxon>Eukaryota</taxon>
        <taxon>Metazoa</taxon>
        <taxon>Ecdysozoa</taxon>
        <taxon>Arthropoda</taxon>
        <taxon>Chelicerata</taxon>
        <taxon>Arachnida</taxon>
        <taxon>Acari</taxon>
        <taxon>Parasitiformes</taxon>
        <taxon>Mesostigmata</taxon>
        <taxon>Gamasina</taxon>
        <taxon>Phytoseioidea</taxon>
        <taxon>Phytoseiidae</taxon>
        <taxon>Typhlodrominae</taxon>
        <taxon>Galendromus</taxon>
    </lineage>
</organism>